<evidence type="ECO:0000313" key="3">
    <source>
        <dbReference type="Proteomes" id="UP001491310"/>
    </source>
</evidence>
<gene>
    <name evidence="2" type="ORF">WJX75_009715</name>
</gene>
<name>A0ABR2YXX2_9CHLO</name>
<protein>
    <submittedName>
        <fullName evidence="2">Uncharacterized protein</fullName>
    </submittedName>
</protein>
<feature type="region of interest" description="Disordered" evidence="1">
    <location>
        <begin position="76"/>
        <end position="95"/>
    </location>
</feature>
<keyword evidence="3" id="KW-1185">Reference proteome</keyword>
<reference evidence="2 3" key="1">
    <citation type="journal article" date="2024" name="Nat. Commun.">
        <title>Phylogenomics reveals the evolutionary origins of lichenization in chlorophyte algae.</title>
        <authorList>
            <person name="Puginier C."/>
            <person name="Libourel C."/>
            <person name="Otte J."/>
            <person name="Skaloud P."/>
            <person name="Haon M."/>
            <person name="Grisel S."/>
            <person name="Petersen M."/>
            <person name="Berrin J.G."/>
            <person name="Delaux P.M."/>
            <person name="Dal Grande F."/>
            <person name="Keller J."/>
        </authorList>
    </citation>
    <scope>NUCLEOTIDE SEQUENCE [LARGE SCALE GENOMIC DNA]</scope>
    <source>
        <strain evidence="2 3">SAG 216-7</strain>
    </source>
</reference>
<dbReference type="Proteomes" id="UP001491310">
    <property type="component" value="Unassembled WGS sequence"/>
</dbReference>
<dbReference type="EMBL" id="JALJOT010000004">
    <property type="protein sequence ID" value="KAK9916174.1"/>
    <property type="molecule type" value="Genomic_DNA"/>
</dbReference>
<evidence type="ECO:0000313" key="2">
    <source>
        <dbReference type="EMBL" id="KAK9916174.1"/>
    </source>
</evidence>
<evidence type="ECO:0000256" key="1">
    <source>
        <dbReference type="SAM" id="MobiDB-lite"/>
    </source>
</evidence>
<sequence>MVPFCAEYAAHILHAKGLGCIETTANWILETGPQRVQHQQELWIKEAEKDAEAREAAKRAEKEAWKKTLAKFSLQPDSTATPAKGKGKQAGHVEPWMAADKASAKNGVRYRDGQLVSTRGEKFIVETLRTEWNGGSAGKVYTKGKRGKGVI</sequence>
<accession>A0ABR2YXX2</accession>
<proteinExistence type="predicted"/>
<comment type="caution">
    <text evidence="2">The sequence shown here is derived from an EMBL/GenBank/DDBJ whole genome shotgun (WGS) entry which is preliminary data.</text>
</comment>
<organism evidence="2 3">
    <name type="scientific">Coccomyxa subellipsoidea</name>
    <dbReference type="NCBI Taxonomy" id="248742"/>
    <lineage>
        <taxon>Eukaryota</taxon>
        <taxon>Viridiplantae</taxon>
        <taxon>Chlorophyta</taxon>
        <taxon>core chlorophytes</taxon>
        <taxon>Trebouxiophyceae</taxon>
        <taxon>Trebouxiophyceae incertae sedis</taxon>
        <taxon>Coccomyxaceae</taxon>
        <taxon>Coccomyxa</taxon>
    </lineage>
</organism>